<dbReference type="KEGG" id="sla:SERLADRAFT_470702"/>
<reference evidence="1" key="1">
    <citation type="submission" date="2011-04" db="EMBL/GenBank/DDBJ databases">
        <title>Evolution of plant cell wall degrading machinery underlies the functional diversity of forest fungi.</title>
        <authorList>
            <consortium name="US DOE Joint Genome Institute (JGI-PGF)"/>
            <person name="Eastwood D.C."/>
            <person name="Floudas D."/>
            <person name="Binder M."/>
            <person name="Majcherczyk A."/>
            <person name="Schneider P."/>
            <person name="Aerts A."/>
            <person name="Asiegbu F.O."/>
            <person name="Baker S.E."/>
            <person name="Barry K."/>
            <person name="Bendiksby M."/>
            <person name="Blumentritt M."/>
            <person name="Coutinho P.M."/>
            <person name="Cullen D."/>
            <person name="Cullen D."/>
            <person name="Gathman A."/>
            <person name="Goodell B."/>
            <person name="Henrissat B."/>
            <person name="Ihrmark K."/>
            <person name="Kauserud H."/>
            <person name="Kohler A."/>
            <person name="LaButti K."/>
            <person name="Lapidus A."/>
            <person name="Lavin J.L."/>
            <person name="Lee Y.-H."/>
            <person name="Lindquist E."/>
            <person name="Lilly W."/>
            <person name="Lucas S."/>
            <person name="Morin E."/>
            <person name="Murat C."/>
            <person name="Oguiza J.A."/>
            <person name="Park J."/>
            <person name="Pisabarro A.G."/>
            <person name="Riley R."/>
            <person name="Rosling A."/>
            <person name="Salamov A."/>
            <person name="Schmidt O."/>
            <person name="Schmutz J."/>
            <person name="Skrede I."/>
            <person name="Stenlid J."/>
            <person name="Wiebenga A."/>
            <person name="Xie X."/>
            <person name="Kues U."/>
            <person name="Hibbett D.S."/>
            <person name="Hoffmeister D."/>
            <person name="Hogberg N."/>
            <person name="Martin F."/>
            <person name="Grigoriev I.V."/>
            <person name="Watkinson S.C."/>
        </authorList>
    </citation>
    <scope>NUCLEOTIDE SEQUENCE</scope>
    <source>
        <strain evidence="1">S7.9</strain>
    </source>
</reference>
<name>F8NZS5_SERL9</name>
<protein>
    <submittedName>
        <fullName evidence="1">Uncharacterized protein</fullName>
    </submittedName>
</protein>
<dbReference type="Proteomes" id="UP000008064">
    <property type="component" value="Unassembled WGS sequence"/>
</dbReference>
<proteinExistence type="predicted"/>
<sequence>MGTVAFMPEKEIVGQLELEEGWQLYAPTPRFRCGQKATYTVEVTCQGCSLVYEQIRSLPPLAFDLFQII</sequence>
<dbReference type="OrthoDB" id="8300214at2759"/>
<dbReference type="RefSeq" id="XP_007319808.1">
    <property type="nucleotide sequence ID" value="XM_007319746.1"/>
</dbReference>
<dbReference type="GeneID" id="18819807"/>
<accession>F8NZS5</accession>
<dbReference type="AlphaFoldDB" id="F8NZS5"/>
<evidence type="ECO:0000313" key="1">
    <source>
        <dbReference type="EMBL" id="EGO24046.1"/>
    </source>
</evidence>
<organism>
    <name type="scientific">Serpula lacrymans var. lacrymans (strain S7.9)</name>
    <name type="common">Dry rot fungus</name>
    <dbReference type="NCBI Taxonomy" id="578457"/>
    <lineage>
        <taxon>Eukaryota</taxon>
        <taxon>Fungi</taxon>
        <taxon>Dikarya</taxon>
        <taxon>Basidiomycota</taxon>
        <taxon>Agaricomycotina</taxon>
        <taxon>Agaricomycetes</taxon>
        <taxon>Agaricomycetidae</taxon>
        <taxon>Boletales</taxon>
        <taxon>Coniophorineae</taxon>
        <taxon>Serpulaceae</taxon>
        <taxon>Serpula</taxon>
    </lineage>
</organism>
<gene>
    <name evidence="1" type="ORF">SERLADRAFT_470702</name>
</gene>
<dbReference type="HOGENOM" id="CLU_2929211_0_0_1"/>
<dbReference type="EMBL" id="GL945435">
    <property type="protein sequence ID" value="EGO24046.1"/>
    <property type="molecule type" value="Genomic_DNA"/>
</dbReference>